<keyword evidence="1" id="KW-0812">Transmembrane</keyword>
<evidence type="ECO:0000256" key="1">
    <source>
        <dbReference type="SAM" id="Phobius"/>
    </source>
</evidence>
<keyword evidence="1" id="KW-1133">Transmembrane helix</keyword>
<gene>
    <name evidence="2" type="ORF">VP01_2993g1</name>
</gene>
<evidence type="ECO:0000313" key="2">
    <source>
        <dbReference type="EMBL" id="KNZ54269.1"/>
    </source>
</evidence>
<dbReference type="EMBL" id="LAVV01007938">
    <property type="protein sequence ID" value="KNZ54269.1"/>
    <property type="molecule type" value="Genomic_DNA"/>
</dbReference>
<keyword evidence="1" id="KW-0472">Membrane</keyword>
<dbReference type="VEuPathDB" id="FungiDB:VP01_2993g1"/>
<evidence type="ECO:0000313" key="3">
    <source>
        <dbReference type="Proteomes" id="UP000037035"/>
    </source>
</evidence>
<feature type="transmembrane region" description="Helical" evidence="1">
    <location>
        <begin position="292"/>
        <end position="313"/>
    </location>
</feature>
<sequence>VCERHHLSFGFSPSIPPRRNTTRRPLSMMPSATWLKPSAHKTNLLNSLHQSLDQKLDLYVGAHDSQMPTSQDVLPFLDAARTQQRLNKSSPSRDISGVSSASGPLDNKVVEMNALGNKPVATSARNPTTSHPTAAFLLVTPTELAHLLQARATHLAQAPTTIIGQRMSAPFNQSLPNQSNLVALIPTTINHLQHQAPLTQSIPNKSTENSLRKKHKKAALSRTKTSPLNLTLYALISARWLWIVRDKISLTPRFRSAGTSPPSISYPPLENSFCVASLTPPPIPGRCPDQTVFQILLLTLPYNLVILVFPLLLR</sequence>
<proteinExistence type="predicted"/>
<accession>A0A0L6V0J8</accession>
<reference evidence="2 3" key="1">
    <citation type="submission" date="2015-08" db="EMBL/GenBank/DDBJ databases">
        <title>Next Generation Sequencing and Analysis of the Genome of Puccinia sorghi L Schw, the Causal Agent of Maize Common Rust.</title>
        <authorList>
            <person name="Rochi L."/>
            <person name="Burguener G."/>
            <person name="Darino M."/>
            <person name="Turjanski A."/>
            <person name="Kreff E."/>
            <person name="Dieguez M.J."/>
            <person name="Sacco F."/>
        </authorList>
    </citation>
    <scope>NUCLEOTIDE SEQUENCE [LARGE SCALE GENOMIC DNA]</scope>
    <source>
        <strain evidence="2 3">RO10H11247</strain>
    </source>
</reference>
<feature type="non-terminal residue" evidence="2">
    <location>
        <position position="1"/>
    </location>
</feature>
<comment type="caution">
    <text evidence="2">The sequence shown here is derived from an EMBL/GenBank/DDBJ whole genome shotgun (WGS) entry which is preliminary data.</text>
</comment>
<name>A0A0L6V0J8_9BASI</name>
<protein>
    <submittedName>
        <fullName evidence="2">Uncharacterized protein</fullName>
    </submittedName>
</protein>
<dbReference type="Proteomes" id="UP000037035">
    <property type="component" value="Unassembled WGS sequence"/>
</dbReference>
<dbReference type="AlphaFoldDB" id="A0A0L6V0J8"/>
<keyword evidence="3" id="KW-1185">Reference proteome</keyword>
<organism evidence="2 3">
    <name type="scientific">Puccinia sorghi</name>
    <dbReference type="NCBI Taxonomy" id="27349"/>
    <lineage>
        <taxon>Eukaryota</taxon>
        <taxon>Fungi</taxon>
        <taxon>Dikarya</taxon>
        <taxon>Basidiomycota</taxon>
        <taxon>Pucciniomycotina</taxon>
        <taxon>Pucciniomycetes</taxon>
        <taxon>Pucciniales</taxon>
        <taxon>Pucciniaceae</taxon>
        <taxon>Puccinia</taxon>
    </lineage>
</organism>